<keyword evidence="6" id="KW-1185">Reference proteome</keyword>
<evidence type="ECO:0000256" key="3">
    <source>
        <dbReference type="ARBA" id="ARBA00022691"/>
    </source>
</evidence>
<dbReference type="InterPro" id="IPR029063">
    <property type="entry name" value="SAM-dependent_MTases_sf"/>
</dbReference>
<dbReference type="Pfam" id="PF00891">
    <property type="entry name" value="Methyltransf_2"/>
    <property type="match status" value="1"/>
</dbReference>
<dbReference type="PANTHER" id="PTHR11746">
    <property type="entry name" value="O-METHYLTRANSFERASE"/>
    <property type="match status" value="1"/>
</dbReference>
<dbReference type="Proteomes" id="UP001151760">
    <property type="component" value="Unassembled WGS sequence"/>
</dbReference>
<gene>
    <name evidence="5" type="ORF">Tco_0627889</name>
</gene>
<accession>A0ABQ4WNP8</accession>
<comment type="caution">
    <text evidence="5">The sequence shown here is derived from an EMBL/GenBank/DDBJ whole genome shotgun (WGS) entry which is preliminary data.</text>
</comment>
<evidence type="ECO:0000313" key="5">
    <source>
        <dbReference type="EMBL" id="GJS54527.1"/>
    </source>
</evidence>
<keyword evidence="3" id="KW-0949">S-adenosyl-L-methionine</keyword>
<dbReference type="EMBL" id="BQNB010008805">
    <property type="protein sequence ID" value="GJS54527.1"/>
    <property type="molecule type" value="Genomic_DNA"/>
</dbReference>
<evidence type="ECO:0000259" key="4">
    <source>
        <dbReference type="Pfam" id="PF00891"/>
    </source>
</evidence>
<keyword evidence="1" id="KW-0489">Methyltransferase</keyword>
<name>A0ABQ4WNP8_9ASTR</name>
<dbReference type="Gene3D" id="3.40.50.150">
    <property type="entry name" value="Vaccinia Virus protein VP39"/>
    <property type="match status" value="1"/>
</dbReference>
<reference evidence="5" key="1">
    <citation type="journal article" date="2022" name="Int. J. Mol. Sci.">
        <title>Draft Genome of Tanacetum Coccineum: Genomic Comparison of Closely Related Tanacetum-Family Plants.</title>
        <authorList>
            <person name="Yamashiro T."/>
            <person name="Shiraishi A."/>
            <person name="Nakayama K."/>
            <person name="Satake H."/>
        </authorList>
    </citation>
    <scope>NUCLEOTIDE SEQUENCE</scope>
</reference>
<proteinExistence type="predicted"/>
<dbReference type="SUPFAM" id="SSF53335">
    <property type="entry name" value="S-adenosyl-L-methionine-dependent methyltransferases"/>
    <property type="match status" value="1"/>
</dbReference>
<dbReference type="InterPro" id="IPR016461">
    <property type="entry name" value="COMT-like"/>
</dbReference>
<protein>
    <submittedName>
        <fullName evidence="5">Trans-resveratrol di-O-methyltransferase-like protein</fullName>
    </submittedName>
</protein>
<evidence type="ECO:0000313" key="6">
    <source>
        <dbReference type="Proteomes" id="UP001151760"/>
    </source>
</evidence>
<evidence type="ECO:0000256" key="2">
    <source>
        <dbReference type="ARBA" id="ARBA00022679"/>
    </source>
</evidence>
<reference evidence="5" key="2">
    <citation type="submission" date="2022-01" db="EMBL/GenBank/DDBJ databases">
        <authorList>
            <person name="Yamashiro T."/>
            <person name="Shiraishi A."/>
            <person name="Satake H."/>
            <person name="Nakayama K."/>
        </authorList>
    </citation>
    <scope>NUCLEOTIDE SEQUENCE</scope>
</reference>
<keyword evidence="2" id="KW-0808">Transferase</keyword>
<dbReference type="InterPro" id="IPR001077">
    <property type="entry name" value="COMT_C"/>
</dbReference>
<organism evidence="5 6">
    <name type="scientific">Tanacetum coccineum</name>
    <dbReference type="NCBI Taxonomy" id="301880"/>
    <lineage>
        <taxon>Eukaryota</taxon>
        <taxon>Viridiplantae</taxon>
        <taxon>Streptophyta</taxon>
        <taxon>Embryophyta</taxon>
        <taxon>Tracheophyta</taxon>
        <taxon>Spermatophyta</taxon>
        <taxon>Magnoliopsida</taxon>
        <taxon>eudicotyledons</taxon>
        <taxon>Gunneridae</taxon>
        <taxon>Pentapetalae</taxon>
        <taxon>asterids</taxon>
        <taxon>campanulids</taxon>
        <taxon>Asterales</taxon>
        <taxon>Asteraceae</taxon>
        <taxon>Asteroideae</taxon>
        <taxon>Anthemideae</taxon>
        <taxon>Anthemidinae</taxon>
        <taxon>Tanacetum</taxon>
    </lineage>
</organism>
<sequence>MASDAGLVASVILKHCDGVFQGLNSIADVGGGTGTLAKSIAKAFPDINCISFDVPNVVKGLDGSKNLTYVGGDMFEAIPKANAVLLNWILHDWNDNECIRILKRCKDAIPSKENGGKRIILEMVLKNQPVGRLILLEVLELNENDGSVPINCCQFISQRFNIKMEKKKIKDRQLLPFGDVTRGDIQGCNTDVVAVAVVKVEEIEEQIGSQVRIRVRTNVIQYQMIILSSTVSETDKEGNASVTYILSPLEKAKLTPKVIKHDDLQVIEDVIQVPDEATREELVGD</sequence>
<dbReference type="PROSITE" id="PS51683">
    <property type="entry name" value="SAM_OMT_II"/>
    <property type="match status" value="1"/>
</dbReference>
<evidence type="ECO:0000256" key="1">
    <source>
        <dbReference type="ARBA" id="ARBA00022603"/>
    </source>
</evidence>
<feature type="domain" description="O-methyltransferase C-terminal" evidence="4">
    <location>
        <begin position="1"/>
        <end position="132"/>
    </location>
</feature>